<evidence type="ECO:0000256" key="2">
    <source>
        <dbReference type="SAM" id="Phobius"/>
    </source>
</evidence>
<feature type="transmembrane region" description="Helical" evidence="2">
    <location>
        <begin position="159"/>
        <end position="179"/>
    </location>
</feature>
<name>A0ABT2GQS2_9MICO</name>
<feature type="transmembrane region" description="Helical" evidence="2">
    <location>
        <begin position="358"/>
        <end position="377"/>
    </location>
</feature>
<keyword evidence="2" id="KW-0812">Transmembrane</keyword>
<comment type="caution">
    <text evidence="3">The sequence shown here is derived from an EMBL/GenBank/DDBJ whole genome shotgun (WGS) entry which is preliminary data.</text>
</comment>
<feature type="transmembrane region" description="Helical" evidence="2">
    <location>
        <begin position="185"/>
        <end position="202"/>
    </location>
</feature>
<dbReference type="PANTHER" id="PTHR36840">
    <property type="entry name" value="BLL5714 PROTEIN"/>
    <property type="match status" value="1"/>
</dbReference>
<dbReference type="PANTHER" id="PTHR36840:SF1">
    <property type="entry name" value="BLL5714 PROTEIN"/>
    <property type="match status" value="1"/>
</dbReference>
<organism evidence="3 4">
    <name type="scientific">Herbiconiux aconitum</name>
    <dbReference type="NCBI Taxonomy" id="2970913"/>
    <lineage>
        <taxon>Bacteria</taxon>
        <taxon>Bacillati</taxon>
        <taxon>Actinomycetota</taxon>
        <taxon>Actinomycetes</taxon>
        <taxon>Micrococcales</taxon>
        <taxon>Microbacteriaceae</taxon>
        <taxon>Herbiconiux</taxon>
    </lineage>
</organism>
<dbReference type="EMBL" id="JANLCM010000001">
    <property type="protein sequence ID" value="MCS5718476.1"/>
    <property type="molecule type" value="Genomic_DNA"/>
</dbReference>
<dbReference type="Pfam" id="PF06772">
    <property type="entry name" value="LtrA"/>
    <property type="match status" value="1"/>
</dbReference>
<dbReference type="Proteomes" id="UP001165584">
    <property type="component" value="Unassembled WGS sequence"/>
</dbReference>
<evidence type="ECO:0000313" key="3">
    <source>
        <dbReference type="EMBL" id="MCS5718476.1"/>
    </source>
</evidence>
<reference evidence="3" key="1">
    <citation type="submission" date="2022-08" db="EMBL/GenBank/DDBJ databases">
        <authorList>
            <person name="Deng Y."/>
            <person name="Han X.-F."/>
            <person name="Zhang Y.-Q."/>
        </authorList>
    </citation>
    <scope>NUCLEOTIDE SEQUENCE</scope>
    <source>
        <strain evidence="3">CPCC 205763</strain>
    </source>
</reference>
<protein>
    <submittedName>
        <fullName evidence="3">Low temperature requirement protein A</fullName>
    </submittedName>
</protein>
<feature type="transmembrane region" description="Helical" evidence="2">
    <location>
        <begin position="223"/>
        <end position="240"/>
    </location>
</feature>
<feature type="region of interest" description="Disordered" evidence="1">
    <location>
        <begin position="1"/>
        <end position="33"/>
    </location>
</feature>
<feature type="transmembrane region" description="Helical" evidence="2">
    <location>
        <begin position="73"/>
        <end position="96"/>
    </location>
</feature>
<feature type="transmembrane region" description="Helical" evidence="2">
    <location>
        <begin position="325"/>
        <end position="346"/>
    </location>
</feature>
<proteinExistence type="predicted"/>
<feature type="transmembrane region" description="Helical" evidence="2">
    <location>
        <begin position="295"/>
        <end position="319"/>
    </location>
</feature>
<accession>A0ABT2GQS2</accession>
<feature type="compositionally biased region" description="Gly residues" evidence="1">
    <location>
        <begin position="1"/>
        <end position="10"/>
    </location>
</feature>
<dbReference type="RefSeq" id="WP_259507385.1">
    <property type="nucleotide sequence ID" value="NZ_JANLCM010000001.1"/>
</dbReference>
<keyword evidence="2" id="KW-0472">Membrane</keyword>
<evidence type="ECO:0000256" key="1">
    <source>
        <dbReference type="SAM" id="MobiDB-lite"/>
    </source>
</evidence>
<evidence type="ECO:0000313" key="4">
    <source>
        <dbReference type="Proteomes" id="UP001165584"/>
    </source>
</evidence>
<feature type="transmembrane region" description="Helical" evidence="2">
    <location>
        <begin position="252"/>
        <end position="274"/>
    </location>
</feature>
<sequence>MAAPLGGGSAGLARPIDVPSQRGTGFRPMTAAPESKSSRGAHWLELFFDLVMVAYISQIAHTLHGDPSWTQTLAFFAFLAIAWWAWVNATITMNLFGARITPMIWITVTLGMVALGVMAASVAEATTDRAAAFALGNAAIRLVWVFPWLKNRRASGAPWWRPILYSVVPASLWLVSIFTAPPWQYVLWATALAIEIAILSFLGRSKQTWLNETLNVEHLSERVGLLVVIVFGESILTIISELDSHWSATSALTGFLGFAAVSMLAWIFFGRASSGVTLGLRRLQLAGSVGGIRDTVMYLPFVLVAGVAMFASALGTAVAEAGHHLPQGAALCLGAGISLFFLASAAESLRYGAPWRDVAIWAPTGIVLPWILVPLAASLPAEAVIAASVVIIAVLVVLTEISTRRLRTRRDERELVAES</sequence>
<feature type="transmembrane region" description="Helical" evidence="2">
    <location>
        <begin position="383"/>
        <end position="403"/>
    </location>
</feature>
<dbReference type="InterPro" id="IPR010640">
    <property type="entry name" value="Low_temperature_requirement_A"/>
</dbReference>
<keyword evidence="4" id="KW-1185">Reference proteome</keyword>
<feature type="transmembrane region" description="Helical" evidence="2">
    <location>
        <begin position="103"/>
        <end position="123"/>
    </location>
</feature>
<gene>
    <name evidence="3" type="ORF">N1027_10040</name>
</gene>
<keyword evidence="2" id="KW-1133">Transmembrane helix</keyword>
<feature type="transmembrane region" description="Helical" evidence="2">
    <location>
        <begin position="129"/>
        <end position="147"/>
    </location>
</feature>